<reference evidence="2" key="5">
    <citation type="journal article" date="2001" name="Nature">
        <title>Functional annotation of a full-length mouse cDNA collection.</title>
        <authorList>
            <consortium name="The RIKEN Genome Exploration Research Group Phase II Team and the FANTOM Consortium"/>
        </authorList>
    </citation>
    <scope>NUCLEOTIDE SEQUENCE</scope>
    <source>
        <strain evidence="2">C57BL/6J</strain>
        <tissue evidence="2">Whole body</tissue>
    </source>
</reference>
<sequence length="209" mass="21997">GCCLVLGAEEGTRAGTRPSGSSERLKRNPPTPQPLRAPHGPSACVSASWGPRSRGLVVTGGTRGRAGIVRPGSPPPRCPSPAAPRAVALQGLRGPAPSPLPCGALVPPWPAAERPAGPLARPPASAVAFSLHPRGGTSRPKPVTGLCLFFFFLTDHALCPSRRKLSPHSKLLCCLRLYFPKTRVRALKGLVEASLKGHPLHSATRPRRW</sequence>
<feature type="compositionally biased region" description="Low complexity" evidence="1">
    <location>
        <begin position="52"/>
        <end position="71"/>
    </location>
</feature>
<reference evidence="2" key="7">
    <citation type="journal article" date="2005" name="Science">
        <title>The Transcriptional Landscape of the Mammalian Genome.</title>
        <authorList>
            <consortium name="The FANTOM Consortium"/>
            <consortium name="Riken Genome Exploration Research Group and Genome Science Group (Genome Network Project Core Group)"/>
        </authorList>
    </citation>
    <scope>NUCLEOTIDE SEQUENCE</scope>
    <source>
        <strain evidence="2">C57BL/6J</strain>
        <tissue evidence="2">Whole body</tissue>
    </source>
</reference>
<dbReference type="AlphaFoldDB" id="Q9CT35"/>
<reference evidence="2" key="6">
    <citation type="journal article" date="2002" name="Nature">
        <title>Analysis of the mouse transcriptome based on functional annotation of 60,770 full-length cDNAs.</title>
        <authorList>
            <consortium name="The FANTOM Consortium and the RIKEN Genome Exploration Research Group Phase I and II Team"/>
        </authorList>
    </citation>
    <scope>NUCLEOTIDE SEQUENCE</scope>
    <source>
        <strain evidence="2">C57BL/6J</strain>
        <tissue evidence="2">Whole body</tissue>
    </source>
</reference>
<name>Q9CT35_MOUSE</name>
<reference evidence="2" key="8">
    <citation type="journal article" date="2005" name="Science">
        <title>Antisense Transcription in the Mammalian Transcriptome.</title>
        <authorList>
            <consortium name="RIKEN Genome Exploration Research Group and Genome Science Group (Genome Network Project Core Group) and the FANTOM Consortium"/>
        </authorList>
    </citation>
    <scope>NUCLEOTIDE SEQUENCE</scope>
    <source>
        <strain evidence="2">C57BL/6J</strain>
        <tissue evidence="2">Whole body</tissue>
    </source>
</reference>
<reference evidence="2" key="4">
    <citation type="submission" date="2000-07" db="EMBL/GenBank/DDBJ databases">
        <authorList>
            <person name="Adachi J."/>
            <person name="Aizawa K."/>
            <person name="Akahira S."/>
            <person name="Akimura T."/>
            <person name="Arai A."/>
            <person name="Aono H."/>
            <person name="Arakawa T."/>
            <person name="Bono H."/>
            <person name="Carninci P."/>
            <person name="Fukuda S."/>
            <person name="Fukunishi Y."/>
            <person name="Furuno M."/>
            <person name="Hanagaki T."/>
            <person name="Hara A."/>
            <person name="Hayatsu N."/>
            <person name="Hiramoto K."/>
            <person name="Hiraoka T."/>
            <person name="Hori F."/>
            <person name="Imotani K."/>
            <person name="Ishii Y."/>
            <person name="Itoh M."/>
            <person name="Izawa M."/>
            <person name="Kasukawa T."/>
            <person name="Kato H."/>
            <person name="Kawai J."/>
            <person name="Kojima Y."/>
            <person name="Konno H."/>
            <person name="Kouda M."/>
            <person name="Koya S."/>
            <person name="Kurihara C."/>
            <person name="Matsuyama T."/>
            <person name="Miyazaki A."/>
            <person name="Nishi K."/>
            <person name="Nomura K."/>
            <person name="Numazaki R."/>
            <person name="Ohno M."/>
            <person name="Okazaki Y."/>
            <person name="Okido T."/>
            <person name="Owa C."/>
            <person name="Saito H."/>
            <person name="Saito R."/>
            <person name="Sakai C."/>
            <person name="Sakai K."/>
            <person name="Sano H."/>
            <person name="Sasaki D."/>
            <person name="Shibata K."/>
            <person name="Shibata Y."/>
            <person name="Shinagawa A."/>
            <person name="Shiraki T."/>
            <person name="Sogabe Y."/>
            <person name="Suzuki H."/>
            <person name="Tagami M."/>
            <person name="Tagawa A."/>
            <person name="Takahashi F."/>
            <person name="Tanaka T."/>
            <person name="Tejima Y."/>
            <person name="Toya T."/>
            <person name="Yamamura T."/>
            <person name="Yasunishi A."/>
            <person name="Yoshida K."/>
            <person name="Yoshino M."/>
            <person name="Muramatsu M."/>
            <person name="Hayashizaki Y."/>
        </authorList>
    </citation>
    <scope>NUCLEOTIDE SEQUENCE</scope>
    <source>
        <strain evidence="2">C57BL/6J</strain>
        <tissue evidence="2">Whole body</tissue>
    </source>
</reference>
<feature type="region of interest" description="Disordered" evidence="1">
    <location>
        <begin position="1"/>
        <end position="83"/>
    </location>
</feature>
<dbReference type="AGR" id="MGI:1917558"/>
<evidence type="ECO:0000313" key="3">
    <source>
        <dbReference type="MGI" id="MGI:1917558"/>
    </source>
</evidence>
<organism evidence="2">
    <name type="scientific">Mus musculus</name>
    <name type="common">Mouse</name>
    <dbReference type="NCBI Taxonomy" id="10090"/>
    <lineage>
        <taxon>Eukaryota</taxon>
        <taxon>Metazoa</taxon>
        <taxon>Chordata</taxon>
        <taxon>Craniata</taxon>
        <taxon>Vertebrata</taxon>
        <taxon>Euteleostomi</taxon>
        <taxon>Mammalia</taxon>
        <taxon>Eutheria</taxon>
        <taxon>Euarchontoglires</taxon>
        <taxon>Glires</taxon>
        <taxon>Rodentia</taxon>
        <taxon>Myomorpha</taxon>
        <taxon>Muroidea</taxon>
        <taxon>Muridae</taxon>
        <taxon>Murinae</taxon>
        <taxon>Mus</taxon>
        <taxon>Mus</taxon>
    </lineage>
</organism>
<reference evidence="2" key="3">
    <citation type="journal article" date="2000" name="Genome Res.">
        <title>RIKEN integrated sequence analysis (RISA) system--384-format sequencing pipeline with 384 multicapillary sequencer.</title>
        <authorList>
            <person name="Shibata K."/>
            <person name="Itoh M."/>
            <person name="Aizawa K."/>
            <person name="Nagaoka S."/>
            <person name="Sasaki N."/>
            <person name="Carninci P."/>
            <person name="Konno H."/>
            <person name="Akiyama J."/>
            <person name="Nishi K."/>
            <person name="Kitsunai T."/>
            <person name="Tashiro H."/>
            <person name="Itoh M."/>
            <person name="Sumi N."/>
            <person name="Ishii Y."/>
            <person name="Nakamura S."/>
            <person name="Hazama M."/>
            <person name="Nishine T."/>
            <person name="Harada A."/>
            <person name="Yamamoto R."/>
            <person name="Matsumoto H."/>
            <person name="Sakaguchi S."/>
            <person name="Ikegami T."/>
            <person name="Kashiwagi K."/>
            <person name="Fujiwake S."/>
            <person name="Inoue K."/>
            <person name="Togawa Y."/>
            <person name="Izawa M."/>
            <person name="Ohara E."/>
            <person name="Watahiki M."/>
            <person name="Yoneda Y."/>
            <person name="Ishikawa T."/>
            <person name="Ozawa K."/>
            <person name="Tanaka T."/>
            <person name="Matsuura S."/>
            <person name="Kawai J."/>
            <person name="Okazaki Y."/>
            <person name="Muramatsu M."/>
            <person name="Inoue Y."/>
            <person name="Kira A."/>
            <person name="Hayashizaki Y."/>
        </authorList>
    </citation>
    <scope>NUCLEOTIDE SEQUENCE</scope>
    <source>
        <strain evidence="2">C57BL/6J</strain>
        <tissue evidence="2">Whole body</tissue>
    </source>
</reference>
<dbReference type="EMBL" id="AK011326">
    <property type="protein sequence ID" value="BAB27547.1"/>
    <property type="molecule type" value="mRNA"/>
</dbReference>
<feature type="compositionally biased region" description="Pro residues" evidence="1">
    <location>
        <begin position="72"/>
        <end position="82"/>
    </location>
</feature>
<gene>
    <name evidence="3" type="primary">2610005M20Rik</name>
</gene>
<evidence type="ECO:0000313" key="2">
    <source>
        <dbReference type="EMBL" id="BAB27547.1"/>
    </source>
</evidence>
<evidence type="ECO:0000256" key="1">
    <source>
        <dbReference type="SAM" id="MobiDB-lite"/>
    </source>
</evidence>
<reference evidence="2" key="1">
    <citation type="journal article" date="1999" name="Methods Enzymol.">
        <title>High-efficiency full-length cDNA cloning.</title>
        <authorList>
            <person name="Carninci P."/>
            <person name="Hayashizaki Y."/>
        </authorList>
    </citation>
    <scope>NUCLEOTIDE SEQUENCE</scope>
    <source>
        <strain evidence="2">C57BL/6J</strain>
        <tissue evidence="2">Whole body</tissue>
    </source>
</reference>
<accession>Q9CT35</accession>
<proteinExistence type="evidence at transcript level"/>
<dbReference type="MGI" id="MGI:1917558">
    <property type="gene designation" value="2610005M20Rik"/>
</dbReference>
<protein>
    <submittedName>
        <fullName evidence="2">Uncharacterized protein</fullName>
    </submittedName>
</protein>
<reference evidence="2" key="2">
    <citation type="journal article" date="2000" name="Genome Res.">
        <title>Normalization and subtraction of cap-trapper-selected cDNAs to prepare full-length cDNA libraries for rapid discovery of new genes.</title>
        <authorList>
            <person name="Carninci P."/>
            <person name="Shibata Y."/>
            <person name="Hayatsu N."/>
            <person name="Sugahara Y."/>
            <person name="Shibata K."/>
            <person name="Itoh M."/>
            <person name="Konno H."/>
            <person name="Okazaki Y."/>
            <person name="Muramatsu M."/>
            <person name="Hayashizaki Y."/>
        </authorList>
    </citation>
    <scope>NUCLEOTIDE SEQUENCE</scope>
    <source>
        <strain evidence="2">C57BL/6J</strain>
        <tissue evidence="2">Whole body</tissue>
    </source>
</reference>
<feature type="non-terminal residue" evidence="2">
    <location>
        <position position="1"/>
    </location>
</feature>